<evidence type="ECO:0000256" key="1">
    <source>
        <dbReference type="SAM" id="Coils"/>
    </source>
</evidence>
<evidence type="ECO:0000313" key="3">
    <source>
        <dbReference type="Proteomes" id="UP001556040"/>
    </source>
</evidence>
<sequence length="84" mass="10228">MEKVLKQLEQINKRLDNLENDINEIKEKNSLKKENETVDNHSTEARSVIEKQQYIRKQPLKKYCYPYTSPQKETFSLWRMFFTT</sequence>
<protein>
    <submittedName>
        <fullName evidence="2">Uncharacterized protein</fullName>
    </submittedName>
</protein>
<keyword evidence="1" id="KW-0175">Coiled coil</keyword>
<reference evidence="2 3" key="1">
    <citation type="journal article" date="1979" name="Int. J. Syst. Evol. Microbiol.">
        <title>Bacillus globisporus subsp. marinus subsp. nov.</title>
        <authorList>
            <person name="Liu H."/>
        </authorList>
    </citation>
    <scope>NUCLEOTIDE SEQUENCE [LARGE SCALE GENOMIC DNA]</scope>
    <source>
        <strain evidence="2 3">DSM 1297</strain>
    </source>
</reference>
<proteinExistence type="predicted"/>
<gene>
    <name evidence="2" type="ORF">AB1471_13350</name>
</gene>
<dbReference type="RefSeq" id="WP_367780267.1">
    <property type="nucleotide sequence ID" value="NZ_JBFMIA010000015.1"/>
</dbReference>
<name>A0ABV3Q694_9BACL</name>
<accession>A0ABV3Q694</accession>
<organism evidence="2 3">
    <name type="scientific">Jeotgalibacillus marinus</name>
    <dbReference type="NCBI Taxonomy" id="86667"/>
    <lineage>
        <taxon>Bacteria</taxon>
        <taxon>Bacillati</taxon>
        <taxon>Bacillota</taxon>
        <taxon>Bacilli</taxon>
        <taxon>Bacillales</taxon>
        <taxon>Caryophanaceae</taxon>
        <taxon>Jeotgalibacillus</taxon>
    </lineage>
</organism>
<comment type="caution">
    <text evidence="2">The sequence shown here is derived from an EMBL/GenBank/DDBJ whole genome shotgun (WGS) entry which is preliminary data.</text>
</comment>
<keyword evidence="3" id="KW-1185">Reference proteome</keyword>
<dbReference type="EMBL" id="JBFMIA010000015">
    <property type="protein sequence ID" value="MEW9502779.1"/>
    <property type="molecule type" value="Genomic_DNA"/>
</dbReference>
<dbReference type="Proteomes" id="UP001556040">
    <property type="component" value="Unassembled WGS sequence"/>
</dbReference>
<evidence type="ECO:0000313" key="2">
    <source>
        <dbReference type="EMBL" id="MEW9502779.1"/>
    </source>
</evidence>
<feature type="coiled-coil region" evidence="1">
    <location>
        <begin position="1"/>
        <end position="35"/>
    </location>
</feature>